<dbReference type="AlphaFoldDB" id="A0A9P6B1M0"/>
<keyword evidence="2" id="KW-1185">Reference proteome</keyword>
<name>A0A9P6B1M0_9AGAM</name>
<feature type="non-terminal residue" evidence="1">
    <location>
        <position position="1"/>
    </location>
</feature>
<proteinExistence type="predicted"/>
<protein>
    <submittedName>
        <fullName evidence="1">Uncharacterized protein</fullName>
    </submittedName>
</protein>
<gene>
    <name evidence="1" type="ORF">BS47DRAFT_1341298</name>
</gene>
<evidence type="ECO:0000313" key="1">
    <source>
        <dbReference type="EMBL" id="KAF9515983.1"/>
    </source>
</evidence>
<dbReference type="EMBL" id="MU128944">
    <property type="protein sequence ID" value="KAF9515983.1"/>
    <property type="molecule type" value="Genomic_DNA"/>
</dbReference>
<evidence type="ECO:0000313" key="2">
    <source>
        <dbReference type="Proteomes" id="UP000886523"/>
    </source>
</evidence>
<dbReference type="Proteomes" id="UP000886523">
    <property type="component" value="Unassembled WGS sequence"/>
</dbReference>
<sequence>RLGLRGLLKAYMYVWGYRRVLSSPRPASCERTSGWRRHSARSMIRTSSLEIG</sequence>
<reference evidence="1" key="1">
    <citation type="journal article" date="2020" name="Nat. Commun.">
        <title>Large-scale genome sequencing of mycorrhizal fungi provides insights into the early evolution of symbiotic traits.</title>
        <authorList>
            <person name="Miyauchi S."/>
            <person name="Kiss E."/>
            <person name="Kuo A."/>
            <person name="Drula E."/>
            <person name="Kohler A."/>
            <person name="Sanchez-Garcia M."/>
            <person name="Morin E."/>
            <person name="Andreopoulos B."/>
            <person name="Barry K.W."/>
            <person name="Bonito G."/>
            <person name="Buee M."/>
            <person name="Carver A."/>
            <person name="Chen C."/>
            <person name="Cichocki N."/>
            <person name="Clum A."/>
            <person name="Culley D."/>
            <person name="Crous P.W."/>
            <person name="Fauchery L."/>
            <person name="Girlanda M."/>
            <person name="Hayes R.D."/>
            <person name="Keri Z."/>
            <person name="LaButti K."/>
            <person name="Lipzen A."/>
            <person name="Lombard V."/>
            <person name="Magnuson J."/>
            <person name="Maillard F."/>
            <person name="Murat C."/>
            <person name="Nolan M."/>
            <person name="Ohm R.A."/>
            <person name="Pangilinan J."/>
            <person name="Pereira M.F."/>
            <person name="Perotto S."/>
            <person name="Peter M."/>
            <person name="Pfister S."/>
            <person name="Riley R."/>
            <person name="Sitrit Y."/>
            <person name="Stielow J.B."/>
            <person name="Szollosi G."/>
            <person name="Zifcakova L."/>
            <person name="Stursova M."/>
            <person name="Spatafora J.W."/>
            <person name="Tedersoo L."/>
            <person name="Vaario L.M."/>
            <person name="Yamada A."/>
            <person name="Yan M."/>
            <person name="Wang P."/>
            <person name="Xu J."/>
            <person name="Bruns T."/>
            <person name="Baldrian P."/>
            <person name="Vilgalys R."/>
            <person name="Dunand C."/>
            <person name="Henrissat B."/>
            <person name="Grigoriev I.V."/>
            <person name="Hibbett D."/>
            <person name="Nagy L.G."/>
            <person name="Martin F.M."/>
        </authorList>
    </citation>
    <scope>NUCLEOTIDE SEQUENCE</scope>
    <source>
        <strain evidence="1">UP504</strain>
    </source>
</reference>
<accession>A0A9P6B1M0</accession>
<feature type="non-terminal residue" evidence="1">
    <location>
        <position position="52"/>
    </location>
</feature>
<organism evidence="1 2">
    <name type="scientific">Hydnum rufescens UP504</name>
    <dbReference type="NCBI Taxonomy" id="1448309"/>
    <lineage>
        <taxon>Eukaryota</taxon>
        <taxon>Fungi</taxon>
        <taxon>Dikarya</taxon>
        <taxon>Basidiomycota</taxon>
        <taxon>Agaricomycotina</taxon>
        <taxon>Agaricomycetes</taxon>
        <taxon>Cantharellales</taxon>
        <taxon>Hydnaceae</taxon>
        <taxon>Hydnum</taxon>
    </lineage>
</organism>
<comment type="caution">
    <text evidence="1">The sequence shown here is derived from an EMBL/GenBank/DDBJ whole genome shotgun (WGS) entry which is preliminary data.</text>
</comment>